<name>A0AAW3A3K2_9TRYP</name>
<dbReference type="Proteomes" id="UP001500131">
    <property type="component" value="Unassembled WGS sequence"/>
</dbReference>
<dbReference type="EMBL" id="JBAMZK010000033">
    <property type="protein sequence ID" value="KAL0498049.1"/>
    <property type="molecule type" value="Genomic_DNA"/>
</dbReference>
<keyword evidence="2" id="KW-1185">Reference proteome</keyword>
<organism evidence="1 2">
    <name type="scientific">Leishmania lindenbergi</name>
    <dbReference type="NCBI Taxonomy" id="651832"/>
    <lineage>
        <taxon>Eukaryota</taxon>
        <taxon>Discoba</taxon>
        <taxon>Euglenozoa</taxon>
        <taxon>Kinetoplastea</taxon>
        <taxon>Metakinetoplastina</taxon>
        <taxon>Trypanosomatida</taxon>
        <taxon>Trypanosomatidae</taxon>
        <taxon>Leishmaniinae</taxon>
        <taxon>Leishmania</taxon>
    </lineage>
</organism>
<evidence type="ECO:0000313" key="1">
    <source>
        <dbReference type="EMBL" id="KAL0498049.1"/>
    </source>
</evidence>
<dbReference type="AlphaFoldDB" id="A0AAW3A3K2"/>
<evidence type="ECO:0000313" key="2">
    <source>
        <dbReference type="Proteomes" id="UP001500131"/>
    </source>
</evidence>
<comment type="caution">
    <text evidence="1">The sequence shown here is derived from an EMBL/GenBank/DDBJ whole genome shotgun (WGS) entry which is preliminary data.</text>
</comment>
<sequence>MFCWDRRRAVYLCSSLSSDVIHNTCNWPPPPPLPPTHPYRAANLNFARPHSHLPSRRRLAGVLNTTHGHRSSTHVKVASAACAVRWSISALPCPPQRTLAWQVP</sequence>
<reference evidence="1 2" key="1">
    <citation type="submission" date="2024-02" db="EMBL/GenBank/DDBJ databases">
        <title>FIRST GENOME SEQUENCES OF Leishmania (Viannia) shawi, Leishmania (Viannia) lindenbergi AND Leishmania (Viannia) utingensis.</title>
        <authorList>
            <person name="Resadore F."/>
            <person name="Custodio M.G.F."/>
            <person name="Boite M.C."/>
            <person name="Cupolillo E."/>
            <person name="Ferreira G.E.M."/>
        </authorList>
    </citation>
    <scope>NUCLEOTIDE SEQUENCE [LARGE SCALE GENOMIC DNA]</scope>
    <source>
        <strain evidence="1 2">MHOM/BR/1966/M15733</strain>
    </source>
</reference>
<proteinExistence type="predicted"/>
<gene>
    <name evidence="1" type="ORF">Q4I31_006358</name>
</gene>
<accession>A0AAW3A3K2</accession>
<protein>
    <submittedName>
        <fullName evidence="1">Uncharacterized protein</fullName>
    </submittedName>
</protein>